<name>A0A438GPA9_VITVI</name>
<dbReference type="AlphaFoldDB" id="A0A438GPA9"/>
<dbReference type="PANTHER" id="PTHR10314">
    <property type="entry name" value="CYSTATHIONINE BETA-SYNTHASE"/>
    <property type="match status" value="1"/>
</dbReference>
<accession>A0A438GPA9</accession>
<dbReference type="SUPFAM" id="SSF53686">
    <property type="entry name" value="Tryptophan synthase beta subunit-like PLP-dependent enzymes"/>
    <property type="match status" value="1"/>
</dbReference>
<evidence type="ECO:0000259" key="1">
    <source>
        <dbReference type="Pfam" id="PF00291"/>
    </source>
</evidence>
<dbReference type="Proteomes" id="UP000288805">
    <property type="component" value="Unassembled WGS sequence"/>
</dbReference>
<sequence length="240" mass="25936">MGHLCGLIGNTPLVYLNKVVDGCLARIAVKPKAMEPCSSVKDRVAYIAAVKGYKLILAMPAPMSIERRIVLRAFGDELHLTDPVKGIKGIHEKAELLEKTPNGYMLKHFANPANPKGQRFGEAVEEKLMFFFWGGDWGNSHWSRKVYGVEPAERAVLNGGEPGLHKIQGISPGFITPILDVSILDKVVDVSIILQILGEEAIETAKLLALKEGLLVGKPSRAAAAAAIKIAKRPENAGNS</sequence>
<dbReference type="InterPro" id="IPR036052">
    <property type="entry name" value="TrpB-like_PALP_sf"/>
</dbReference>
<dbReference type="Pfam" id="PF00291">
    <property type="entry name" value="PALP"/>
    <property type="match status" value="1"/>
</dbReference>
<dbReference type="InterPro" id="IPR001926">
    <property type="entry name" value="TrpB-like_PALP"/>
</dbReference>
<feature type="domain" description="Tryptophan synthase beta chain-like PALP" evidence="1">
    <location>
        <begin position="44"/>
        <end position="118"/>
    </location>
</feature>
<evidence type="ECO:0000313" key="2">
    <source>
        <dbReference type="EMBL" id="RVW74008.1"/>
    </source>
</evidence>
<dbReference type="EMBL" id="QGNW01000378">
    <property type="protein sequence ID" value="RVW74008.1"/>
    <property type="molecule type" value="Genomic_DNA"/>
</dbReference>
<protein>
    <submittedName>
        <fullName evidence="2">Cysteine synthase</fullName>
    </submittedName>
</protein>
<proteinExistence type="predicted"/>
<evidence type="ECO:0000313" key="3">
    <source>
        <dbReference type="Proteomes" id="UP000288805"/>
    </source>
</evidence>
<dbReference type="Gene3D" id="3.40.50.1100">
    <property type="match status" value="3"/>
</dbReference>
<gene>
    <name evidence="2" type="primary">CYSK_7</name>
    <name evidence="2" type="ORF">CK203_055883</name>
</gene>
<reference evidence="2 3" key="1">
    <citation type="journal article" date="2018" name="PLoS Genet.">
        <title>Population sequencing reveals clonal diversity and ancestral inbreeding in the grapevine cultivar Chardonnay.</title>
        <authorList>
            <person name="Roach M.J."/>
            <person name="Johnson D.L."/>
            <person name="Bohlmann J."/>
            <person name="van Vuuren H.J."/>
            <person name="Jones S.J."/>
            <person name="Pretorius I.S."/>
            <person name="Schmidt S.A."/>
            <person name="Borneman A.R."/>
        </authorList>
    </citation>
    <scope>NUCLEOTIDE SEQUENCE [LARGE SCALE GENOMIC DNA]</scope>
    <source>
        <strain evidence="3">cv. Chardonnay</strain>
        <tissue evidence="2">Leaf</tissue>
    </source>
</reference>
<organism evidence="2 3">
    <name type="scientific">Vitis vinifera</name>
    <name type="common">Grape</name>
    <dbReference type="NCBI Taxonomy" id="29760"/>
    <lineage>
        <taxon>Eukaryota</taxon>
        <taxon>Viridiplantae</taxon>
        <taxon>Streptophyta</taxon>
        <taxon>Embryophyta</taxon>
        <taxon>Tracheophyta</taxon>
        <taxon>Spermatophyta</taxon>
        <taxon>Magnoliopsida</taxon>
        <taxon>eudicotyledons</taxon>
        <taxon>Gunneridae</taxon>
        <taxon>Pentapetalae</taxon>
        <taxon>rosids</taxon>
        <taxon>Vitales</taxon>
        <taxon>Vitaceae</taxon>
        <taxon>Viteae</taxon>
        <taxon>Vitis</taxon>
    </lineage>
</organism>
<dbReference type="InterPro" id="IPR050214">
    <property type="entry name" value="Cys_Synth/Cystath_Beta-Synth"/>
</dbReference>
<comment type="caution">
    <text evidence="2">The sequence shown here is derived from an EMBL/GenBank/DDBJ whole genome shotgun (WGS) entry which is preliminary data.</text>
</comment>